<dbReference type="RefSeq" id="WP_368654349.1">
    <property type="nucleotide sequence ID" value="NZ_CP162599.1"/>
</dbReference>
<evidence type="ECO:0000259" key="3">
    <source>
        <dbReference type="Pfam" id="PF00144"/>
    </source>
</evidence>
<name>A0AB39HTY6_9BACI</name>
<dbReference type="AlphaFoldDB" id="A0AB39HTY6"/>
<sequence length="363" mass="41836">MGNQATEDIRSKQFSELFTQLAEQKLFNGNISILENGEVFYEASLGIANYQTGELLNKDTVFELASVSKAFTAMAIMILQEQGKLDYQTPIEEYFPNLPYKNITIQNLLSHSSGLPDYMELFEKHWDHSKIAVNKDIVTLLEIHHPPALFEPNESCEYSNTAYALLALIVEEVSGVPYAEFMEKEIFMKLDMKRTKVHNRRLTGETIPNFAYGHFYDHDKNQYVFPDELEALHFVFYLDGIQGDGVVTSTLDDMKKWDRALYTDQLVSKATIEKAFSAIVKPKDESFAYGNGWRVKEGEATGKLVYHGGSWPGYRNWFSRYIEQDKTIIYFTNVERSRAFTESMLETIENILYGRPYTIPKEE</sequence>
<reference evidence="4" key="1">
    <citation type="submission" date="2024-07" db="EMBL/GenBank/DDBJ databases">
        <title>Halotolerant mesophilic bacterium Ornithinibacillus sp. 4-3, sp. nov., isolated from soil.</title>
        <authorList>
            <person name="Sidarenka A.V."/>
            <person name="Guliayeva D.E."/>
            <person name="Leanovich S.I."/>
            <person name="Hileuskaya K.S."/>
            <person name="Akhremchuk A.E."/>
            <person name="Sikolenko M.A."/>
            <person name="Valentovich L.N."/>
        </authorList>
    </citation>
    <scope>NUCLEOTIDE SEQUENCE</scope>
    <source>
        <strain evidence="4">4-3</strain>
    </source>
</reference>
<evidence type="ECO:0000256" key="2">
    <source>
        <dbReference type="ARBA" id="ARBA00023136"/>
    </source>
</evidence>
<protein>
    <submittedName>
        <fullName evidence="4">Serine hydrolase domain-containing protein</fullName>
        <ecNumber evidence="4">3.-.-.-</ecNumber>
    </submittedName>
</protein>
<gene>
    <name evidence="4" type="ORF">AB4Y30_04780</name>
</gene>
<evidence type="ECO:0000313" key="4">
    <source>
        <dbReference type="EMBL" id="XDK33671.1"/>
    </source>
</evidence>
<dbReference type="InterPro" id="IPR012338">
    <property type="entry name" value="Beta-lactam/transpept-like"/>
</dbReference>
<dbReference type="EC" id="3.-.-.-" evidence="4"/>
<proteinExistence type="predicted"/>
<dbReference type="SUPFAM" id="SSF56601">
    <property type="entry name" value="beta-lactamase/transpeptidase-like"/>
    <property type="match status" value="1"/>
</dbReference>
<evidence type="ECO:0000256" key="1">
    <source>
        <dbReference type="ARBA" id="ARBA00004370"/>
    </source>
</evidence>
<dbReference type="PANTHER" id="PTHR46825:SF11">
    <property type="entry name" value="PENICILLIN-BINDING PROTEIN 4"/>
    <property type="match status" value="1"/>
</dbReference>
<dbReference type="GO" id="GO:0016020">
    <property type="term" value="C:membrane"/>
    <property type="evidence" value="ECO:0007669"/>
    <property type="project" value="UniProtKB-SubCell"/>
</dbReference>
<dbReference type="EMBL" id="CP162599">
    <property type="protein sequence ID" value="XDK33671.1"/>
    <property type="molecule type" value="Genomic_DNA"/>
</dbReference>
<keyword evidence="2" id="KW-0472">Membrane</keyword>
<dbReference type="Pfam" id="PF00144">
    <property type="entry name" value="Beta-lactamase"/>
    <property type="match status" value="1"/>
</dbReference>
<dbReference type="PANTHER" id="PTHR46825">
    <property type="entry name" value="D-ALANYL-D-ALANINE-CARBOXYPEPTIDASE/ENDOPEPTIDASE AMPH"/>
    <property type="match status" value="1"/>
</dbReference>
<organism evidence="4">
    <name type="scientific">Ornithinibacillus sp. 4-3</name>
    <dbReference type="NCBI Taxonomy" id="3231488"/>
    <lineage>
        <taxon>Bacteria</taxon>
        <taxon>Bacillati</taxon>
        <taxon>Bacillota</taxon>
        <taxon>Bacilli</taxon>
        <taxon>Bacillales</taxon>
        <taxon>Bacillaceae</taxon>
        <taxon>Ornithinibacillus</taxon>
    </lineage>
</organism>
<comment type="subcellular location">
    <subcellularLocation>
        <location evidence="1">Membrane</location>
    </subcellularLocation>
</comment>
<dbReference type="Gene3D" id="3.40.710.10">
    <property type="entry name" value="DD-peptidase/beta-lactamase superfamily"/>
    <property type="match status" value="1"/>
</dbReference>
<dbReference type="InterPro" id="IPR050491">
    <property type="entry name" value="AmpC-like"/>
</dbReference>
<accession>A0AB39HTY6</accession>
<dbReference type="InterPro" id="IPR001466">
    <property type="entry name" value="Beta-lactam-related"/>
</dbReference>
<feature type="domain" description="Beta-lactamase-related" evidence="3">
    <location>
        <begin position="17"/>
        <end position="337"/>
    </location>
</feature>
<keyword evidence="4" id="KW-0378">Hydrolase</keyword>
<dbReference type="GO" id="GO:0016787">
    <property type="term" value="F:hydrolase activity"/>
    <property type="evidence" value="ECO:0007669"/>
    <property type="project" value="UniProtKB-KW"/>
</dbReference>